<name>A0ABM8QL74_9BACT</name>
<dbReference type="RefSeq" id="WP_213040675.1">
    <property type="nucleotide sequence ID" value="NZ_CAJNBJ010000001.1"/>
</dbReference>
<gene>
    <name evidence="1" type="ORF">NSPZN2_10849</name>
</gene>
<evidence type="ECO:0000313" key="1">
    <source>
        <dbReference type="EMBL" id="CAE6703405.1"/>
    </source>
</evidence>
<organism evidence="1 2">
    <name type="scientific">Nitrospira defluvii</name>
    <dbReference type="NCBI Taxonomy" id="330214"/>
    <lineage>
        <taxon>Bacteria</taxon>
        <taxon>Pseudomonadati</taxon>
        <taxon>Nitrospirota</taxon>
        <taxon>Nitrospiria</taxon>
        <taxon>Nitrospirales</taxon>
        <taxon>Nitrospiraceae</taxon>
        <taxon>Nitrospira</taxon>
    </lineage>
</organism>
<reference evidence="1 2" key="1">
    <citation type="submission" date="2021-02" db="EMBL/GenBank/DDBJ databases">
        <authorList>
            <person name="Han P."/>
        </authorList>
    </citation>
    <scope>NUCLEOTIDE SEQUENCE [LARGE SCALE GENOMIC DNA]</scope>
    <source>
        <strain evidence="1">Candidatus Nitrospira sp. ZN2</strain>
    </source>
</reference>
<evidence type="ECO:0000313" key="2">
    <source>
        <dbReference type="Proteomes" id="UP000675880"/>
    </source>
</evidence>
<comment type="caution">
    <text evidence="1">The sequence shown here is derived from an EMBL/GenBank/DDBJ whole genome shotgun (WGS) entry which is preliminary data.</text>
</comment>
<accession>A0ABM8QL74</accession>
<protein>
    <submittedName>
        <fullName evidence="1">Uncharacterized protein</fullName>
    </submittedName>
</protein>
<dbReference type="EMBL" id="CAJNBJ010000001">
    <property type="protein sequence ID" value="CAE6703405.1"/>
    <property type="molecule type" value="Genomic_DNA"/>
</dbReference>
<proteinExistence type="predicted"/>
<keyword evidence="2" id="KW-1185">Reference proteome</keyword>
<dbReference type="Proteomes" id="UP000675880">
    <property type="component" value="Unassembled WGS sequence"/>
</dbReference>
<sequence>MQIDLDVVKAELGIEATYAQPEFSLFEGPKLIETLYKRLEKYGLKISELQAENSAIIGERHIRFYLFSYLMNVKIRYDKVEVTCTELPRNRVDDYSEAIVDILGAVTDCCSGVSFKVFSVATALHAKLEGKPSRDFIGGLTVKGPEGLGPLTGAGAVFYFGPENERLLSSITVDVSAAVTDAIYLRIYGIWDGKRVRVDSLRRMAKDFVAQALASLNVRFKQI</sequence>